<sequence>MSSSARSSDSTRPSSDSPTRTGRSSSSSPAIRPSNRGRTDRFRPRTRFEEFTCDAPFGEHLRHRKCSRHAGLRAGRPGRGSSSASGTPLGRKAQPEEIASSVTYLLSEDASYVNGHSLLVDGGYTAV</sequence>
<proteinExistence type="predicted"/>
<organism evidence="2 3">
    <name type="scientific">Natrialba aegyptia DSM 13077</name>
    <dbReference type="NCBI Taxonomy" id="1227491"/>
    <lineage>
        <taxon>Archaea</taxon>
        <taxon>Methanobacteriati</taxon>
        <taxon>Methanobacteriota</taxon>
        <taxon>Stenosarchaea group</taxon>
        <taxon>Halobacteria</taxon>
        <taxon>Halobacteriales</taxon>
        <taxon>Natrialbaceae</taxon>
        <taxon>Natrialba</taxon>
    </lineage>
</organism>
<protein>
    <submittedName>
        <fullName evidence="2">Short-chain family oxidoreductase</fullName>
    </submittedName>
</protein>
<dbReference type="EMBL" id="AOIP01000054">
    <property type="protein sequence ID" value="ELY99961.1"/>
    <property type="molecule type" value="Genomic_DNA"/>
</dbReference>
<dbReference type="SUPFAM" id="SSF51735">
    <property type="entry name" value="NAD(P)-binding Rossmann-fold domains"/>
    <property type="match status" value="1"/>
</dbReference>
<dbReference type="InterPro" id="IPR036291">
    <property type="entry name" value="NAD(P)-bd_dom_sf"/>
</dbReference>
<keyword evidence="3" id="KW-1185">Reference proteome</keyword>
<name>M0ANQ5_9EURY</name>
<feature type="compositionally biased region" description="Basic residues" evidence="1">
    <location>
        <begin position="61"/>
        <end position="71"/>
    </location>
</feature>
<feature type="compositionally biased region" description="Low complexity" evidence="1">
    <location>
        <begin position="72"/>
        <end position="86"/>
    </location>
</feature>
<dbReference type="PRINTS" id="PR01397">
    <property type="entry name" value="DHBDHDRGNASE"/>
</dbReference>
<evidence type="ECO:0000313" key="3">
    <source>
        <dbReference type="Proteomes" id="UP000011591"/>
    </source>
</evidence>
<comment type="caution">
    <text evidence="2">The sequence shown here is derived from an EMBL/GenBank/DDBJ whole genome shotgun (WGS) entry which is preliminary data.</text>
</comment>
<feature type="compositionally biased region" description="Low complexity" evidence="1">
    <location>
        <begin position="1"/>
        <end position="36"/>
    </location>
</feature>
<dbReference type="GO" id="GO:0008667">
    <property type="term" value="F:2,3-dihydro-2,3-dihydroxybenzoate dehydrogenase activity"/>
    <property type="evidence" value="ECO:0007669"/>
    <property type="project" value="InterPro"/>
</dbReference>
<dbReference type="Proteomes" id="UP000011591">
    <property type="component" value="Unassembled WGS sequence"/>
</dbReference>
<feature type="compositionally biased region" description="Basic and acidic residues" evidence="1">
    <location>
        <begin position="37"/>
        <end position="50"/>
    </location>
</feature>
<dbReference type="InterPro" id="IPR002347">
    <property type="entry name" value="SDR_fam"/>
</dbReference>
<accession>M0ANQ5</accession>
<dbReference type="Gene3D" id="3.40.50.720">
    <property type="entry name" value="NAD(P)-binding Rossmann-like Domain"/>
    <property type="match status" value="1"/>
</dbReference>
<feature type="region of interest" description="Disordered" evidence="1">
    <location>
        <begin position="1"/>
        <end position="95"/>
    </location>
</feature>
<evidence type="ECO:0000256" key="1">
    <source>
        <dbReference type="SAM" id="MobiDB-lite"/>
    </source>
</evidence>
<dbReference type="GO" id="GO:0019290">
    <property type="term" value="P:siderophore biosynthetic process"/>
    <property type="evidence" value="ECO:0007669"/>
    <property type="project" value="InterPro"/>
</dbReference>
<dbReference type="InterPro" id="IPR003560">
    <property type="entry name" value="DHB_DH"/>
</dbReference>
<gene>
    <name evidence="2" type="ORF">C480_19449</name>
</gene>
<evidence type="ECO:0000313" key="2">
    <source>
        <dbReference type="EMBL" id="ELY99961.1"/>
    </source>
</evidence>
<dbReference type="Pfam" id="PF13561">
    <property type="entry name" value="adh_short_C2"/>
    <property type="match status" value="1"/>
</dbReference>
<reference evidence="2 3" key="1">
    <citation type="journal article" date="2014" name="PLoS Genet.">
        <title>Phylogenetically driven sequencing of extremely halophilic archaea reveals strategies for static and dynamic osmo-response.</title>
        <authorList>
            <person name="Becker E.A."/>
            <person name="Seitzer P.M."/>
            <person name="Tritt A."/>
            <person name="Larsen D."/>
            <person name="Krusor M."/>
            <person name="Yao A.I."/>
            <person name="Wu D."/>
            <person name="Madern D."/>
            <person name="Eisen J.A."/>
            <person name="Darling A.E."/>
            <person name="Facciotti M.T."/>
        </authorList>
    </citation>
    <scope>NUCLEOTIDE SEQUENCE [LARGE SCALE GENOMIC DNA]</scope>
    <source>
        <strain evidence="2 3">DSM 13077</strain>
    </source>
</reference>
<dbReference type="AlphaFoldDB" id="M0ANQ5"/>